<dbReference type="Pfam" id="PF07859">
    <property type="entry name" value="Abhydrolase_3"/>
    <property type="match status" value="1"/>
</dbReference>
<evidence type="ECO:0000256" key="1">
    <source>
        <dbReference type="ARBA" id="ARBA00022801"/>
    </source>
</evidence>
<dbReference type="Gene3D" id="3.40.50.1820">
    <property type="entry name" value="alpha/beta hydrolase"/>
    <property type="match status" value="1"/>
</dbReference>
<dbReference type="PANTHER" id="PTHR48081:SF8">
    <property type="entry name" value="ALPHA_BETA HYDROLASE FOLD-3 DOMAIN-CONTAINING PROTEIN-RELATED"/>
    <property type="match status" value="1"/>
</dbReference>
<dbReference type="RefSeq" id="WP_209667605.1">
    <property type="nucleotide sequence ID" value="NZ_JAGGMS010000001.1"/>
</dbReference>
<dbReference type="InterPro" id="IPR050300">
    <property type="entry name" value="GDXG_lipolytic_enzyme"/>
</dbReference>
<accession>A0ABS4Q0B7</accession>
<dbReference type="PANTHER" id="PTHR48081">
    <property type="entry name" value="AB HYDROLASE SUPERFAMILY PROTEIN C4A8.06C"/>
    <property type="match status" value="1"/>
</dbReference>
<dbReference type="Proteomes" id="UP000741013">
    <property type="component" value="Unassembled WGS sequence"/>
</dbReference>
<feature type="domain" description="Alpha/beta hydrolase fold-3" evidence="2">
    <location>
        <begin position="65"/>
        <end position="271"/>
    </location>
</feature>
<dbReference type="InterPro" id="IPR029058">
    <property type="entry name" value="AB_hydrolase_fold"/>
</dbReference>
<reference evidence="3 4" key="1">
    <citation type="submission" date="2021-03" db="EMBL/GenBank/DDBJ databases">
        <title>Sequencing the genomes of 1000 actinobacteria strains.</title>
        <authorList>
            <person name="Klenk H.-P."/>
        </authorList>
    </citation>
    <scope>NUCLEOTIDE SEQUENCE [LARGE SCALE GENOMIC DNA]</scope>
    <source>
        <strain evidence="3 4">DSM 45510</strain>
    </source>
</reference>
<proteinExistence type="predicted"/>
<comment type="caution">
    <text evidence="3">The sequence shown here is derived from an EMBL/GenBank/DDBJ whole genome shotgun (WGS) entry which is preliminary data.</text>
</comment>
<gene>
    <name evidence="3" type="ORF">JOM49_006136</name>
</gene>
<dbReference type="InterPro" id="IPR013094">
    <property type="entry name" value="AB_hydrolase_3"/>
</dbReference>
<dbReference type="EMBL" id="JAGGMS010000001">
    <property type="protein sequence ID" value="MBP2184610.1"/>
    <property type="molecule type" value="Genomic_DNA"/>
</dbReference>
<protein>
    <submittedName>
        <fullName evidence="3">Acetyl esterase/lipase</fullName>
    </submittedName>
</protein>
<evidence type="ECO:0000259" key="2">
    <source>
        <dbReference type="Pfam" id="PF07859"/>
    </source>
</evidence>
<dbReference type="SUPFAM" id="SSF53474">
    <property type="entry name" value="alpha/beta-Hydrolases"/>
    <property type="match status" value="1"/>
</dbReference>
<keyword evidence="1" id="KW-0378">Hydrolase</keyword>
<name>A0ABS4Q0B7_9PSEU</name>
<organism evidence="3 4">
    <name type="scientific">Amycolatopsis magusensis</name>
    <dbReference type="NCBI Taxonomy" id="882444"/>
    <lineage>
        <taxon>Bacteria</taxon>
        <taxon>Bacillati</taxon>
        <taxon>Actinomycetota</taxon>
        <taxon>Actinomycetes</taxon>
        <taxon>Pseudonocardiales</taxon>
        <taxon>Pseudonocardiaceae</taxon>
        <taxon>Amycolatopsis</taxon>
    </lineage>
</organism>
<keyword evidence="4" id="KW-1185">Reference proteome</keyword>
<evidence type="ECO:0000313" key="3">
    <source>
        <dbReference type="EMBL" id="MBP2184610.1"/>
    </source>
</evidence>
<evidence type="ECO:0000313" key="4">
    <source>
        <dbReference type="Proteomes" id="UP000741013"/>
    </source>
</evidence>
<sequence length="298" mass="31826">MSILSFPPVADFAARTFSKLANRRTPYRAVLPVRTEEIRVPTRHGEVAATLYHPPSADAPPAVHVNAHGGGYVTGLPAFDDALCRHLATHAGVVVVNTSYALAPRRRFPVPVEQIHDVLKWAASSDREWDGGRLTVGGQSAGGALAAGAARLAWETGGPALALQVLHYPPLDLVTQAKNKPSPLGRKAVIQPWMGEIFDTAYIPDRGERGHRLASPAWGTNADGLDGIAPAVVITAELDRLRAEAITYARKLDVAGALVRHHDVTGADHGYDMLGDAPGLAQQTYDLIAGHLRRAVSR</sequence>